<sequence>TTDEASKRIKEFGFNELKEARRKTLFGRLCQYFVVFLTSSFLFFNFTHFY</sequence>
<protein>
    <recommendedName>
        <fullName evidence="2">Cation-transporting P-type ATPase N-terminal domain-containing protein</fullName>
    </recommendedName>
</protein>
<feature type="transmembrane region" description="Helical" evidence="1">
    <location>
        <begin position="25"/>
        <end position="44"/>
    </location>
</feature>
<dbReference type="EMBL" id="BARU01048975">
    <property type="protein sequence ID" value="GAI00561.1"/>
    <property type="molecule type" value="Genomic_DNA"/>
</dbReference>
<dbReference type="AlphaFoldDB" id="X1L3V9"/>
<keyword evidence="1" id="KW-0812">Transmembrane</keyword>
<evidence type="ECO:0000259" key="2">
    <source>
        <dbReference type="Pfam" id="PF00690"/>
    </source>
</evidence>
<organism evidence="3">
    <name type="scientific">marine sediment metagenome</name>
    <dbReference type="NCBI Taxonomy" id="412755"/>
    <lineage>
        <taxon>unclassified sequences</taxon>
        <taxon>metagenomes</taxon>
        <taxon>ecological metagenomes</taxon>
    </lineage>
</organism>
<dbReference type="InterPro" id="IPR023298">
    <property type="entry name" value="ATPase_P-typ_TM_dom_sf"/>
</dbReference>
<dbReference type="Pfam" id="PF00690">
    <property type="entry name" value="Cation_ATPase_N"/>
    <property type="match status" value="1"/>
</dbReference>
<proteinExistence type="predicted"/>
<reference evidence="3" key="1">
    <citation type="journal article" date="2014" name="Front. Microbiol.">
        <title>High frequency of phylogenetically diverse reductive dehalogenase-homologous genes in deep subseafloor sedimentary metagenomes.</title>
        <authorList>
            <person name="Kawai M."/>
            <person name="Futagami T."/>
            <person name="Toyoda A."/>
            <person name="Takaki Y."/>
            <person name="Nishi S."/>
            <person name="Hori S."/>
            <person name="Arai W."/>
            <person name="Tsubouchi T."/>
            <person name="Morono Y."/>
            <person name="Uchiyama I."/>
            <person name="Ito T."/>
            <person name="Fujiyama A."/>
            <person name="Inagaki F."/>
            <person name="Takami H."/>
        </authorList>
    </citation>
    <scope>NUCLEOTIDE SEQUENCE</scope>
    <source>
        <strain evidence="3">Expedition CK06-06</strain>
    </source>
</reference>
<comment type="caution">
    <text evidence="3">The sequence shown here is derived from an EMBL/GenBank/DDBJ whole genome shotgun (WGS) entry which is preliminary data.</text>
</comment>
<dbReference type="InterPro" id="IPR004014">
    <property type="entry name" value="ATPase_P-typ_cation-transptr_N"/>
</dbReference>
<accession>X1L3V9</accession>
<feature type="domain" description="Cation-transporting P-type ATPase N-terminal" evidence="2">
    <location>
        <begin position="1"/>
        <end position="33"/>
    </location>
</feature>
<keyword evidence="1" id="KW-1133">Transmembrane helix</keyword>
<evidence type="ECO:0000256" key="1">
    <source>
        <dbReference type="SAM" id="Phobius"/>
    </source>
</evidence>
<feature type="non-terminal residue" evidence="3">
    <location>
        <position position="1"/>
    </location>
</feature>
<keyword evidence="1" id="KW-0472">Membrane</keyword>
<dbReference type="SUPFAM" id="SSF81665">
    <property type="entry name" value="Calcium ATPase, transmembrane domain M"/>
    <property type="match status" value="1"/>
</dbReference>
<name>X1L3V9_9ZZZZ</name>
<evidence type="ECO:0000313" key="3">
    <source>
        <dbReference type="EMBL" id="GAI00561.1"/>
    </source>
</evidence>
<gene>
    <name evidence="3" type="ORF">S03H2_72439</name>
</gene>